<accession>A0A2T5C310</accession>
<dbReference type="EMBL" id="QAAD01000006">
    <property type="protein sequence ID" value="PTN09116.1"/>
    <property type="molecule type" value="Genomic_DNA"/>
</dbReference>
<reference evidence="1 2" key="1">
    <citation type="submission" date="2018-04" db="EMBL/GenBank/DDBJ databases">
        <title>Genomic Encyclopedia of Archaeal and Bacterial Type Strains, Phase II (KMG-II): from individual species to whole genera.</title>
        <authorList>
            <person name="Goeker M."/>
        </authorList>
    </citation>
    <scope>NUCLEOTIDE SEQUENCE [LARGE SCALE GENOMIC DNA]</scope>
    <source>
        <strain evidence="1 2">DSM 28823</strain>
    </source>
</reference>
<gene>
    <name evidence="1" type="ORF">C8N47_106218</name>
</gene>
<sequence length="80" mass="8869">MKPYDAGESLPKRWKSRIFGSPGRLRCPVIVVVGLSFQNAINQQESLLINAKKFGTGWPIFMRTGIKRKASCNPGGMQFG</sequence>
<evidence type="ECO:0000313" key="2">
    <source>
        <dbReference type="Proteomes" id="UP000243525"/>
    </source>
</evidence>
<proteinExistence type="predicted"/>
<name>A0A2T5C310_9BACT</name>
<dbReference type="Proteomes" id="UP000243525">
    <property type="component" value="Unassembled WGS sequence"/>
</dbReference>
<organism evidence="1 2">
    <name type="scientific">Mangrovibacterium marinum</name>
    <dbReference type="NCBI Taxonomy" id="1639118"/>
    <lineage>
        <taxon>Bacteria</taxon>
        <taxon>Pseudomonadati</taxon>
        <taxon>Bacteroidota</taxon>
        <taxon>Bacteroidia</taxon>
        <taxon>Marinilabiliales</taxon>
        <taxon>Prolixibacteraceae</taxon>
        <taxon>Mangrovibacterium</taxon>
    </lineage>
</organism>
<evidence type="ECO:0000313" key="1">
    <source>
        <dbReference type="EMBL" id="PTN09116.1"/>
    </source>
</evidence>
<keyword evidence="2" id="KW-1185">Reference proteome</keyword>
<protein>
    <submittedName>
        <fullName evidence="1">Uncharacterized protein</fullName>
    </submittedName>
</protein>
<dbReference type="AlphaFoldDB" id="A0A2T5C310"/>
<comment type="caution">
    <text evidence="1">The sequence shown here is derived from an EMBL/GenBank/DDBJ whole genome shotgun (WGS) entry which is preliminary data.</text>
</comment>